<dbReference type="GO" id="GO:0006397">
    <property type="term" value="P:mRNA processing"/>
    <property type="evidence" value="ECO:0007669"/>
    <property type="project" value="UniProtKB-KW"/>
</dbReference>
<dbReference type="AlphaFoldDB" id="A0A2K5Q4Y3"/>
<dbReference type="GeneID" id="108284574"/>
<dbReference type="PROSITE" id="PS50128">
    <property type="entry name" value="SURP"/>
    <property type="match status" value="1"/>
</dbReference>
<feature type="region of interest" description="Disordered" evidence="5">
    <location>
        <begin position="1047"/>
        <end position="1078"/>
    </location>
</feature>
<feature type="region of interest" description="Disordered" evidence="5">
    <location>
        <begin position="999"/>
        <end position="1018"/>
    </location>
</feature>
<reference evidence="8" key="1">
    <citation type="submission" date="2025-08" db="UniProtKB">
        <authorList>
            <consortium name="Ensembl"/>
        </authorList>
    </citation>
    <scope>IDENTIFICATION</scope>
</reference>
<evidence type="ECO:0000259" key="6">
    <source>
        <dbReference type="PROSITE" id="PS50128"/>
    </source>
</evidence>
<feature type="compositionally biased region" description="Basic and acidic residues" evidence="5">
    <location>
        <begin position="742"/>
        <end position="754"/>
    </location>
</feature>
<feature type="region of interest" description="Disordered" evidence="5">
    <location>
        <begin position="276"/>
        <end position="302"/>
    </location>
</feature>
<evidence type="ECO:0000256" key="5">
    <source>
        <dbReference type="SAM" id="MobiDB-lite"/>
    </source>
</evidence>
<dbReference type="PANTHER" id="PTHR23340">
    <property type="entry name" value="ARGININE/SERINE RICH SPLICING FACTOR SF4/14"/>
    <property type="match status" value="1"/>
</dbReference>
<organism evidence="8 9">
    <name type="scientific">Cebus imitator</name>
    <name type="common">Panamanian white-faced capuchin</name>
    <name type="synonym">Cebus capucinus imitator</name>
    <dbReference type="NCBI Taxonomy" id="2715852"/>
    <lineage>
        <taxon>Eukaryota</taxon>
        <taxon>Metazoa</taxon>
        <taxon>Chordata</taxon>
        <taxon>Craniata</taxon>
        <taxon>Vertebrata</taxon>
        <taxon>Euteleostomi</taxon>
        <taxon>Mammalia</taxon>
        <taxon>Eutheria</taxon>
        <taxon>Euarchontoglires</taxon>
        <taxon>Primates</taxon>
        <taxon>Haplorrhini</taxon>
        <taxon>Platyrrhini</taxon>
        <taxon>Cebidae</taxon>
        <taxon>Cebinae</taxon>
        <taxon>Cebus</taxon>
    </lineage>
</organism>
<evidence type="ECO:0000259" key="7">
    <source>
        <dbReference type="PROSITE" id="PS50174"/>
    </source>
</evidence>
<gene>
    <name evidence="8" type="primary">SUGP2</name>
</gene>
<evidence type="ECO:0000256" key="2">
    <source>
        <dbReference type="ARBA" id="ARBA00022664"/>
    </source>
</evidence>
<feature type="domain" description="G-patch" evidence="7">
    <location>
        <begin position="1028"/>
        <end position="1074"/>
    </location>
</feature>
<keyword evidence="4" id="KW-0539">Nucleus</keyword>
<sequence length="1099" mass="121809">MSPPRAAAAAAAGQNNMAARRITQETFDAVLQEKAKRYHVDTSGEAVSDTLQFKAQDLLRAVPRSRAEMYDDVHSDGRYSLSGSVAHSRDAGREGLRSDVFPGPSFRSNNPSISDDSYFRKECGRDLEFSHSDSREQVIGHRKLGHFRSQDWKFTLRGSWEQDFGQPVSQESSWSQEYSFGPSAVLGDFGSSRLMEKECLEKESRDYDVDHPGEADSVLRGSSQVQARGRALNIVDQEGSLLGKGETQGLLTAKGGVGKLVTLRNVSTKKIPTMNRITPKTQGTNQIQKTTPSPDVTLGTNPGTEDIQFPIQKIPLGLDLKNLRLPRRKMSFDIIDKSDVFSRFGIEIIKWAGFHTIKDDIKFSQLFQTLFELETETCAKMLASFKCSLKPEHRDFCFFTIKFLKHSALKTPRVDNEFLNMLLDKGAVKTKNCFFEIIKPFDKYIMRLQDRLLKSVTPLLMACNAYELSVKMKTLTNPLDLALALETTNSLCRKSLALLGQTFSLASSFRQEKILEAVGLQDIAPSPAAFPNFEDSTLFGREYIDHLKAWLVSSGCPLQIKKAEPEPAREEEKMIPSIKPEIQAKAPSSLSDAVPQRADHKVVGTIDQLVKRVIEGSLSPKERTLLKEDPAYWFLSDENSLEYKYYKLKLAEMQRMSHSLRGADQKPTSAECAVRAMLYARAVRNLKKKLLPWQRRGLLRAQGLRGWKARRATTGTQTLLSSGTRLKHHGRQAPGLPQAKPSLRDRNDAAKDCPPDPARPSPQDPSAEASGPSPKLAGVDISAAPQTSSPCPSADIDMKTLETAEKLARFVAQVGPEIEQFSIENSTDNPDLWFLHDQNSSAFKFYRKKVFELCPSICFTSSPHNLHTGGRDTTGSQESPMDLMEGEGEFEGEPPPRGAELESLEVMPEEEEDDDDEDGGEEAPASGGAGKSGGSTPADGLPSEAAEDDLAGAPALSQASAGTCFPRKRISSKSLKVGMIPAPKRVCLIQEPKVHEPVRIAYDRPRGRPMSKKKKPKDLDFAQQKLTDKNLGFQMLQKMGWKEGHGLGSLGKGIREPVSVGTPSEGEGLGADGQEHKEDTFDVFRQRMMQMYRHKRANK</sequence>
<evidence type="ECO:0000256" key="4">
    <source>
        <dbReference type="ARBA" id="ARBA00023242"/>
    </source>
</evidence>
<evidence type="ECO:0000313" key="8">
    <source>
        <dbReference type="Ensembl" id="ENSCCAP00000010940.1"/>
    </source>
</evidence>
<feature type="compositionally biased region" description="Acidic residues" evidence="5">
    <location>
        <begin position="907"/>
        <end position="921"/>
    </location>
</feature>
<dbReference type="GO" id="GO:0008380">
    <property type="term" value="P:RNA splicing"/>
    <property type="evidence" value="ECO:0007669"/>
    <property type="project" value="UniProtKB-KW"/>
</dbReference>
<dbReference type="InterPro" id="IPR040169">
    <property type="entry name" value="SUGP1/2"/>
</dbReference>
<evidence type="ECO:0000256" key="3">
    <source>
        <dbReference type="ARBA" id="ARBA00023187"/>
    </source>
</evidence>
<dbReference type="InterPro" id="IPR035967">
    <property type="entry name" value="SWAP/Surp_sf"/>
</dbReference>
<keyword evidence="9" id="KW-1185">Reference proteome</keyword>
<dbReference type="SMART" id="SM00443">
    <property type="entry name" value="G_patch"/>
    <property type="match status" value="1"/>
</dbReference>
<feature type="compositionally biased region" description="Low complexity" evidence="5">
    <location>
        <begin position="713"/>
        <end position="724"/>
    </location>
</feature>
<dbReference type="RefSeq" id="XP_037584719.1">
    <property type="nucleotide sequence ID" value="XM_037728791.1"/>
</dbReference>
<dbReference type="PROSITE" id="PS50174">
    <property type="entry name" value="G_PATCH"/>
    <property type="match status" value="1"/>
</dbReference>
<dbReference type="SMART" id="SM00648">
    <property type="entry name" value="SWAP"/>
    <property type="match status" value="2"/>
</dbReference>
<dbReference type="FunFam" id="1.10.10.790:FF:000010">
    <property type="entry name" value="SURP and G-patch domain-containing protein 2"/>
    <property type="match status" value="1"/>
</dbReference>
<dbReference type="Pfam" id="PF01805">
    <property type="entry name" value="Surp"/>
    <property type="match status" value="1"/>
</dbReference>
<evidence type="ECO:0000313" key="9">
    <source>
        <dbReference type="Proteomes" id="UP000233040"/>
    </source>
</evidence>
<name>A0A2K5Q4Y3_CEBIM</name>
<feature type="compositionally biased region" description="Polar residues" evidence="5">
    <location>
        <begin position="862"/>
        <end position="879"/>
    </location>
</feature>
<proteinExistence type="predicted"/>
<dbReference type="CTD" id="10147"/>
<dbReference type="STRING" id="9516.ENSCCAP00000010940"/>
<feature type="domain" description="SURP motif" evidence="6">
    <location>
        <begin position="803"/>
        <end position="846"/>
    </location>
</feature>
<dbReference type="OMA" id="KAKRYHI"/>
<reference evidence="8" key="2">
    <citation type="submission" date="2025-09" db="UniProtKB">
        <authorList>
            <consortium name="Ensembl"/>
        </authorList>
    </citation>
    <scope>IDENTIFICATION</scope>
</reference>
<dbReference type="Proteomes" id="UP000233040">
    <property type="component" value="Unassembled WGS sequence"/>
</dbReference>
<dbReference type="InterPro" id="IPR000061">
    <property type="entry name" value="Surp"/>
</dbReference>
<feature type="compositionally biased region" description="Basic residues" evidence="5">
    <location>
        <begin position="1007"/>
        <end position="1016"/>
    </location>
</feature>
<comment type="subcellular location">
    <subcellularLocation>
        <location evidence="1">Nucleus</location>
    </subcellularLocation>
</comment>
<protein>
    <submittedName>
        <fullName evidence="8">SURP and G-patch domain containing 2</fullName>
    </submittedName>
</protein>
<feature type="region of interest" description="Disordered" evidence="5">
    <location>
        <begin position="710"/>
        <end position="795"/>
    </location>
</feature>
<feature type="region of interest" description="Disordered" evidence="5">
    <location>
        <begin position="862"/>
        <end position="946"/>
    </location>
</feature>
<keyword evidence="2" id="KW-0507">mRNA processing</keyword>
<accession>A0A2K5Q4Y3</accession>
<dbReference type="InterPro" id="IPR000467">
    <property type="entry name" value="G_patch_dom"/>
</dbReference>
<feature type="region of interest" description="Disordered" evidence="5">
    <location>
        <begin position="81"/>
        <end position="107"/>
    </location>
</feature>
<feature type="compositionally biased region" description="Basic and acidic residues" evidence="5">
    <location>
        <begin position="87"/>
        <end position="97"/>
    </location>
</feature>
<dbReference type="GO" id="GO:0003723">
    <property type="term" value="F:RNA binding"/>
    <property type="evidence" value="ECO:0007669"/>
    <property type="project" value="InterPro"/>
</dbReference>
<dbReference type="FunFam" id="1.10.10.790:FF:000008">
    <property type="entry name" value="SURP and G-patch domain-containing protein 2"/>
    <property type="match status" value="1"/>
</dbReference>
<dbReference type="PANTHER" id="PTHR23340:SF2">
    <property type="entry name" value="SURP AND G-PATCH DOMAIN-CONTAINING PROTEIN 2"/>
    <property type="match status" value="1"/>
</dbReference>
<dbReference type="RefSeq" id="XP_037584718.1">
    <property type="nucleotide sequence ID" value="XM_037728790.1"/>
</dbReference>
<dbReference type="Gene3D" id="1.10.10.790">
    <property type="entry name" value="Surp module"/>
    <property type="match status" value="2"/>
</dbReference>
<dbReference type="GO" id="GO:0016604">
    <property type="term" value="C:nuclear body"/>
    <property type="evidence" value="ECO:0007669"/>
    <property type="project" value="Ensembl"/>
</dbReference>
<dbReference type="GeneTree" id="ENSGT00410000025695"/>
<evidence type="ECO:0000256" key="1">
    <source>
        <dbReference type="ARBA" id="ARBA00004123"/>
    </source>
</evidence>
<dbReference type="SUPFAM" id="SSF109905">
    <property type="entry name" value="Surp module (SWAP domain)"/>
    <property type="match status" value="2"/>
</dbReference>
<dbReference type="Ensembl" id="ENSCCAT00000028341.1">
    <property type="protein sequence ID" value="ENSCCAP00000010940.1"/>
    <property type="gene ID" value="ENSCCAG00000023178.1"/>
</dbReference>
<keyword evidence="3" id="KW-0508">mRNA splicing</keyword>
<dbReference type="Pfam" id="PF01585">
    <property type="entry name" value="G-patch"/>
    <property type="match status" value="1"/>
</dbReference>